<comment type="catalytic activity">
    <reaction evidence="10 11">
        <text>L-histidinol phosphate + 2-oxoglutarate = 3-(imidazol-4-yl)-2-oxopropyl phosphate + L-glutamate</text>
        <dbReference type="Rhea" id="RHEA:23744"/>
        <dbReference type="ChEBI" id="CHEBI:16810"/>
        <dbReference type="ChEBI" id="CHEBI:29985"/>
        <dbReference type="ChEBI" id="CHEBI:57766"/>
        <dbReference type="ChEBI" id="CHEBI:57980"/>
        <dbReference type="EC" id="2.6.1.9"/>
    </reaction>
</comment>
<sequence length="381" mass="41900">MKEMAGIIGSRARPAIMGIEPYVPGKPIEEVQREFGLKDVVKLASNENPLGPSPKVQEVLVKAAANLHRYPDGGAVILRRALAEYHGVPEAGVLVGNGSDELIKLIAESFVEPGDEVIVPSPSFSEYWFATQVMAGRTVPVSLDESFQYDPERILEAVTPRTKLMYLCTPNNPTGTYIPEKALTDLVRRVPEHVLVVLDEAYHEYVEAEDYGRGLPLIREGAHVVVLRTFSKLYALAALRVGYALAHPDVIQLINRVREPFNVNAVAQAAAVAALGDEEHRRKSFEVNRAGKRQLYEGLEALGCRCVPTEANFILVEVPHSSTAVFEGLLRRGVIVRDGAAFGLPRYLRISIGTEAENARLLEEMAEVFRTWDARPAGLAD</sequence>
<name>A0A6F9E5F5_9BACL</name>
<dbReference type="InterPro" id="IPR004839">
    <property type="entry name" value="Aminotransferase_I/II_large"/>
</dbReference>
<comment type="similarity">
    <text evidence="3 11">Belongs to the class-II pyridoxal-phosphate-dependent aminotransferase family. Histidinol-phosphate aminotransferase subfamily.</text>
</comment>
<evidence type="ECO:0000256" key="3">
    <source>
        <dbReference type="ARBA" id="ARBA00007970"/>
    </source>
</evidence>
<evidence type="ECO:0000256" key="10">
    <source>
        <dbReference type="ARBA" id="ARBA00047481"/>
    </source>
</evidence>
<keyword evidence="7 11" id="KW-0808">Transferase</keyword>
<evidence type="ECO:0000256" key="5">
    <source>
        <dbReference type="ARBA" id="ARBA00022576"/>
    </source>
</evidence>
<dbReference type="InterPro" id="IPR050106">
    <property type="entry name" value="HistidinolP_aminotransfase"/>
</dbReference>
<protein>
    <recommendedName>
        <fullName evidence="11">Histidinol-phosphate aminotransferase</fullName>
        <ecNumber evidence="11">2.6.1.9</ecNumber>
    </recommendedName>
    <alternativeName>
        <fullName evidence="11">Imidazole acetol-phosphate transaminase</fullName>
    </alternativeName>
</protein>
<dbReference type="GO" id="GO:0030170">
    <property type="term" value="F:pyridoxal phosphate binding"/>
    <property type="evidence" value="ECO:0007669"/>
    <property type="project" value="InterPro"/>
</dbReference>
<dbReference type="CDD" id="cd00609">
    <property type="entry name" value="AAT_like"/>
    <property type="match status" value="1"/>
</dbReference>
<dbReference type="UniPathway" id="UPA00031">
    <property type="reaction ID" value="UER00012"/>
</dbReference>
<evidence type="ECO:0000256" key="4">
    <source>
        <dbReference type="ARBA" id="ARBA00011738"/>
    </source>
</evidence>
<comment type="pathway">
    <text evidence="2 11">Amino-acid biosynthesis; L-histidine biosynthesis; L-histidine from 5-phospho-alpha-D-ribose 1-diphosphate: step 7/9.</text>
</comment>
<feature type="modified residue" description="N6-(pyridoxal phosphate)lysine" evidence="11">
    <location>
        <position position="232"/>
    </location>
</feature>
<evidence type="ECO:0000256" key="7">
    <source>
        <dbReference type="ARBA" id="ARBA00022679"/>
    </source>
</evidence>
<evidence type="ECO:0000256" key="11">
    <source>
        <dbReference type="HAMAP-Rule" id="MF_01023"/>
    </source>
</evidence>
<evidence type="ECO:0000259" key="12">
    <source>
        <dbReference type="Pfam" id="PF00155"/>
    </source>
</evidence>
<evidence type="ECO:0000313" key="14">
    <source>
        <dbReference type="Proteomes" id="UP000502196"/>
    </source>
</evidence>
<evidence type="ECO:0000313" key="13">
    <source>
        <dbReference type="EMBL" id="CAB3391731.1"/>
    </source>
</evidence>
<dbReference type="InterPro" id="IPR015422">
    <property type="entry name" value="PyrdxlP-dep_Trfase_small"/>
</dbReference>
<comment type="subunit">
    <text evidence="4 11">Homodimer.</text>
</comment>
<dbReference type="AlphaFoldDB" id="A0A6F9E5F5"/>
<proteinExistence type="inferred from homology"/>
<gene>
    <name evidence="11 13" type="primary">hisC</name>
    <name evidence="13" type="ORF">COOX1_1057</name>
</gene>
<dbReference type="Gene3D" id="3.40.640.10">
    <property type="entry name" value="Type I PLP-dependent aspartate aminotransferase-like (Major domain)"/>
    <property type="match status" value="1"/>
</dbReference>
<keyword evidence="5 11" id="KW-0032">Aminotransferase</keyword>
<dbReference type="InterPro" id="IPR015421">
    <property type="entry name" value="PyrdxlP-dep_Trfase_major"/>
</dbReference>
<dbReference type="Proteomes" id="UP000502196">
    <property type="component" value="Chromosome"/>
</dbReference>
<evidence type="ECO:0000256" key="8">
    <source>
        <dbReference type="ARBA" id="ARBA00022898"/>
    </source>
</evidence>
<keyword evidence="9 11" id="KW-0368">Histidine biosynthesis</keyword>
<dbReference type="NCBIfam" id="TIGR01141">
    <property type="entry name" value="hisC"/>
    <property type="match status" value="1"/>
</dbReference>
<dbReference type="SUPFAM" id="SSF53383">
    <property type="entry name" value="PLP-dependent transferases"/>
    <property type="match status" value="1"/>
</dbReference>
<keyword evidence="8 11" id="KW-0663">Pyridoxal phosphate</keyword>
<feature type="domain" description="Aminotransferase class I/classII large" evidence="12">
    <location>
        <begin position="38"/>
        <end position="363"/>
    </location>
</feature>
<evidence type="ECO:0000256" key="1">
    <source>
        <dbReference type="ARBA" id="ARBA00001933"/>
    </source>
</evidence>
<evidence type="ECO:0000256" key="9">
    <source>
        <dbReference type="ARBA" id="ARBA00023102"/>
    </source>
</evidence>
<evidence type="ECO:0000256" key="6">
    <source>
        <dbReference type="ARBA" id="ARBA00022605"/>
    </source>
</evidence>
<dbReference type="Pfam" id="PF00155">
    <property type="entry name" value="Aminotran_1_2"/>
    <property type="match status" value="1"/>
</dbReference>
<evidence type="ECO:0000256" key="2">
    <source>
        <dbReference type="ARBA" id="ARBA00005011"/>
    </source>
</evidence>
<keyword evidence="6 11" id="KW-0028">Amino-acid biosynthesis</keyword>
<dbReference type="Gene3D" id="3.90.1150.10">
    <property type="entry name" value="Aspartate Aminotransferase, domain 1"/>
    <property type="match status" value="1"/>
</dbReference>
<organism evidence="13 14">
    <name type="scientific">Kyrpidia spormannii</name>
    <dbReference type="NCBI Taxonomy" id="2055160"/>
    <lineage>
        <taxon>Bacteria</taxon>
        <taxon>Bacillati</taxon>
        <taxon>Bacillota</taxon>
        <taxon>Bacilli</taxon>
        <taxon>Bacillales</taxon>
        <taxon>Alicyclobacillaceae</taxon>
        <taxon>Kyrpidia</taxon>
    </lineage>
</organism>
<dbReference type="EMBL" id="LR792683">
    <property type="protein sequence ID" value="CAB3391731.1"/>
    <property type="molecule type" value="Genomic_DNA"/>
</dbReference>
<dbReference type="InterPro" id="IPR005861">
    <property type="entry name" value="HisP_aminotrans"/>
</dbReference>
<dbReference type="PANTHER" id="PTHR43643:SF6">
    <property type="entry name" value="HISTIDINOL-PHOSPHATE AMINOTRANSFERASE"/>
    <property type="match status" value="1"/>
</dbReference>
<dbReference type="GO" id="GO:0000105">
    <property type="term" value="P:L-histidine biosynthetic process"/>
    <property type="evidence" value="ECO:0007669"/>
    <property type="project" value="UniProtKB-UniRule"/>
</dbReference>
<dbReference type="GO" id="GO:0004400">
    <property type="term" value="F:histidinol-phosphate transaminase activity"/>
    <property type="evidence" value="ECO:0007669"/>
    <property type="project" value="UniProtKB-UniRule"/>
</dbReference>
<dbReference type="HAMAP" id="MF_01023">
    <property type="entry name" value="HisC_aminotrans_2"/>
    <property type="match status" value="1"/>
</dbReference>
<dbReference type="EC" id="2.6.1.9" evidence="11"/>
<accession>A0A6F9E5F5</accession>
<reference evidence="13 14" key="1">
    <citation type="submission" date="2020-04" db="EMBL/GenBank/DDBJ databases">
        <authorList>
            <person name="Hogendoorn C."/>
        </authorList>
    </citation>
    <scope>NUCLEOTIDE SEQUENCE [LARGE SCALE GENOMIC DNA]</scope>
    <source>
        <strain evidence="13">COOX1</strain>
    </source>
</reference>
<comment type="cofactor">
    <cofactor evidence="1 11">
        <name>pyridoxal 5'-phosphate</name>
        <dbReference type="ChEBI" id="CHEBI:597326"/>
    </cofactor>
</comment>
<dbReference type="PANTHER" id="PTHR43643">
    <property type="entry name" value="HISTIDINOL-PHOSPHATE AMINOTRANSFERASE 2"/>
    <property type="match status" value="1"/>
</dbReference>
<dbReference type="InterPro" id="IPR015424">
    <property type="entry name" value="PyrdxlP-dep_Trfase"/>
</dbReference>